<dbReference type="CDD" id="cd01671">
    <property type="entry name" value="CARD"/>
    <property type="match status" value="2"/>
</dbReference>
<organism evidence="3 4">
    <name type="scientific">Magallana gigas</name>
    <name type="common">Pacific oyster</name>
    <name type="synonym">Crassostrea gigas</name>
    <dbReference type="NCBI Taxonomy" id="29159"/>
    <lineage>
        <taxon>Eukaryota</taxon>
        <taxon>Metazoa</taxon>
        <taxon>Spiralia</taxon>
        <taxon>Lophotrochozoa</taxon>
        <taxon>Mollusca</taxon>
        <taxon>Bivalvia</taxon>
        <taxon>Autobranchia</taxon>
        <taxon>Pteriomorphia</taxon>
        <taxon>Ostreida</taxon>
        <taxon>Ostreoidea</taxon>
        <taxon>Ostreidae</taxon>
        <taxon>Magallana</taxon>
    </lineage>
</organism>
<evidence type="ECO:0000256" key="1">
    <source>
        <dbReference type="SAM" id="MobiDB-lite"/>
    </source>
</evidence>
<evidence type="ECO:0000313" key="3">
    <source>
        <dbReference type="EnsemblMetazoa" id="G15107.1:cds"/>
    </source>
</evidence>
<dbReference type="Proteomes" id="UP000005408">
    <property type="component" value="Unassembled WGS sequence"/>
</dbReference>
<dbReference type="GO" id="GO:0042981">
    <property type="term" value="P:regulation of apoptotic process"/>
    <property type="evidence" value="ECO:0007669"/>
    <property type="project" value="InterPro"/>
</dbReference>
<dbReference type="GO" id="GO:0070513">
    <property type="term" value="F:death domain binding"/>
    <property type="evidence" value="ECO:0007669"/>
    <property type="project" value="InterPro"/>
</dbReference>
<dbReference type="PANTHER" id="PTHR15034">
    <property type="entry name" value="DEATH DOMAIN-CONTAINING PROTEIN CRADD"/>
    <property type="match status" value="1"/>
</dbReference>
<protein>
    <recommendedName>
        <fullName evidence="2">CARD domain-containing protein</fullName>
    </recommendedName>
</protein>
<keyword evidence="4" id="KW-1185">Reference proteome</keyword>
<feature type="region of interest" description="Disordered" evidence="1">
    <location>
        <begin position="664"/>
        <end position="686"/>
    </location>
</feature>
<dbReference type="OrthoDB" id="6134595at2759"/>
<feature type="compositionally biased region" description="Basic residues" evidence="1">
    <location>
        <begin position="670"/>
        <end position="686"/>
    </location>
</feature>
<dbReference type="PANTHER" id="PTHR15034:SF5">
    <property type="entry name" value="DEATH DOMAIN-CONTAINING PROTEIN CRADD"/>
    <property type="match status" value="1"/>
</dbReference>
<dbReference type="AlphaFoldDB" id="A0A8W8INC0"/>
<dbReference type="Gene3D" id="1.10.533.10">
    <property type="entry name" value="Death Domain, Fas"/>
    <property type="match status" value="2"/>
</dbReference>
<dbReference type="InterPro" id="IPR001315">
    <property type="entry name" value="CARD"/>
</dbReference>
<dbReference type="OMA" id="HTLRENC"/>
<dbReference type="GO" id="GO:0002020">
    <property type="term" value="F:protease binding"/>
    <property type="evidence" value="ECO:0007669"/>
    <property type="project" value="InterPro"/>
</dbReference>
<evidence type="ECO:0000259" key="2">
    <source>
        <dbReference type="PROSITE" id="PS50209"/>
    </source>
</evidence>
<dbReference type="InterPro" id="IPR011029">
    <property type="entry name" value="DEATH-like_dom_sf"/>
</dbReference>
<feature type="domain" description="CARD" evidence="2">
    <location>
        <begin position="50"/>
        <end position="140"/>
    </location>
</feature>
<dbReference type="EnsemblMetazoa" id="G15107.1">
    <property type="protein sequence ID" value="G15107.1:cds"/>
    <property type="gene ID" value="G15107"/>
</dbReference>
<dbReference type="SUPFAM" id="SSF47986">
    <property type="entry name" value="DEATH domain"/>
    <property type="match status" value="2"/>
</dbReference>
<evidence type="ECO:0000313" key="4">
    <source>
        <dbReference type="Proteomes" id="UP000005408"/>
    </source>
</evidence>
<dbReference type="PROSITE" id="PS50209">
    <property type="entry name" value="CARD"/>
    <property type="match status" value="2"/>
</dbReference>
<accession>A0A8W8INC0</accession>
<dbReference type="Pfam" id="PF00619">
    <property type="entry name" value="CARD"/>
    <property type="match status" value="2"/>
</dbReference>
<dbReference type="InterPro" id="IPR037939">
    <property type="entry name" value="CRADD"/>
</dbReference>
<proteinExistence type="predicted"/>
<name>A0A8W8INC0_MAGGI</name>
<reference evidence="3" key="1">
    <citation type="submission" date="2022-08" db="UniProtKB">
        <authorList>
            <consortium name="EnsemblMetazoa"/>
        </authorList>
    </citation>
    <scope>IDENTIFICATION</scope>
    <source>
        <strain evidence="3">05x7-T-G4-1.051#20</strain>
    </source>
</reference>
<feature type="domain" description="CARD" evidence="2">
    <location>
        <begin position="398"/>
        <end position="487"/>
    </location>
</feature>
<sequence length="686" mass="79277">MADSYGPYLQTSDIQDLTAPRLGSLLSSGFYDDSNEEDRQEVPTESGKVLPLAEDVIVRRNYILLKDELSVGWIHDFLLQHEVLSQRDLEDICSGLRPRHVQVDTLLKLLLRHGRSACSKLIQILPDCGYNHILDVFHETTNFKTKDDWMKYQSEIRVHHIEMEHSFLSKTIEPVSTADFILQELEEDAYSIDDHDQVMNEVSKSRQSKVLLRQVVNYDGVVLNCFLCAVDQIQHILPGTSIIKRLENANLAKGKRRKKVGVYFQDEHLVTVVDLNYDDERRDHVIILKFGNQKNRATQELENVLVRRIQSLDTEIDELANRFMHMSIQDGQAGSVFIYVKALTDSAAENINKHHLKAFIQKVLQDPEVNRLLPVGTFNIQVETITSGFVQEEVWKIDRDSLTEIMTDNRPMLEDELEPFCFLQRFQQDQIFSQDEIESIRKHGSRRYRANEFLRLLQAKGDPAIEVFMDEMRRRGDSYMLQQLIPSSPSTQCKECVRGAILDNYEGIRDEIDVRVTDYTDPPCHSAHALYKDSSERYRSPQALLKHVLECDTALMRFLKVIRSTPIAKLTQSDCTCQGFRELTTRIQRKKRIYNFRISSVLMKDNPHQKEQLVKDVLPAHTGRSPHTQKAVSREKPVSSKKFVLAKTLDLGIEREPLTTFTPLIQRFPTSKKKPSKQKNSRTVKK</sequence>